<dbReference type="SMART" id="SM00862">
    <property type="entry name" value="Trans_reg_C"/>
    <property type="match status" value="1"/>
</dbReference>
<dbReference type="PROSITE" id="PS51755">
    <property type="entry name" value="OMPR_PHOB"/>
    <property type="match status" value="1"/>
</dbReference>
<reference evidence="7" key="1">
    <citation type="journal article" date="2019" name="Int. J. Syst. Evol. Microbiol.">
        <title>The Global Catalogue of Microorganisms (GCM) 10K type strain sequencing project: providing services to taxonomists for standard genome sequencing and annotation.</title>
        <authorList>
            <consortium name="The Broad Institute Genomics Platform"/>
            <consortium name="The Broad Institute Genome Sequencing Center for Infectious Disease"/>
            <person name="Wu L."/>
            <person name="Ma J."/>
        </authorList>
    </citation>
    <scope>NUCLEOTIDE SEQUENCE [LARGE SCALE GENOMIC DNA]</scope>
    <source>
        <strain evidence="7">CCUG 56042</strain>
    </source>
</reference>
<dbReference type="Proteomes" id="UP001596103">
    <property type="component" value="Unassembled WGS sequence"/>
</dbReference>
<dbReference type="InterPro" id="IPR001789">
    <property type="entry name" value="Sig_transdc_resp-reg_receiver"/>
</dbReference>
<evidence type="ECO:0000256" key="2">
    <source>
        <dbReference type="PROSITE-ProRule" id="PRU00169"/>
    </source>
</evidence>
<gene>
    <name evidence="6" type="ORF">ACFPTO_08355</name>
</gene>
<evidence type="ECO:0000256" key="1">
    <source>
        <dbReference type="ARBA" id="ARBA00023125"/>
    </source>
</evidence>
<dbReference type="Pfam" id="PF00486">
    <property type="entry name" value="Trans_reg_C"/>
    <property type="match status" value="1"/>
</dbReference>
<keyword evidence="2" id="KW-0597">Phosphoprotein</keyword>
<dbReference type="Pfam" id="PF00072">
    <property type="entry name" value="Response_reg"/>
    <property type="match status" value="1"/>
</dbReference>
<feature type="domain" description="Response regulatory" evidence="4">
    <location>
        <begin position="3"/>
        <end position="117"/>
    </location>
</feature>
<dbReference type="InterPro" id="IPR011006">
    <property type="entry name" value="CheY-like_superfamily"/>
</dbReference>
<dbReference type="SMART" id="SM00448">
    <property type="entry name" value="REC"/>
    <property type="match status" value="1"/>
</dbReference>
<accession>A0ABW0J736</accession>
<dbReference type="SUPFAM" id="SSF52172">
    <property type="entry name" value="CheY-like"/>
    <property type="match status" value="1"/>
</dbReference>
<dbReference type="Gene3D" id="1.10.10.10">
    <property type="entry name" value="Winged helix-like DNA-binding domain superfamily/Winged helix DNA-binding domain"/>
    <property type="match status" value="1"/>
</dbReference>
<evidence type="ECO:0000259" key="4">
    <source>
        <dbReference type="PROSITE" id="PS50110"/>
    </source>
</evidence>
<dbReference type="InterPro" id="IPR001867">
    <property type="entry name" value="OmpR/PhoB-type_DNA-bd"/>
</dbReference>
<evidence type="ECO:0000259" key="5">
    <source>
        <dbReference type="PROSITE" id="PS51755"/>
    </source>
</evidence>
<dbReference type="RefSeq" id="WP_377710773.1">
    <property type="nucleotide sequence ID" value="NZ_JBHSMP010000011.1"/>
</dbReference>
<evidence type="ECO:0000313" key="6">
    <source>
        <dbReference type="EMBL" id="MFC5428812.1"/>
    </source>
</evidence>
<sequence length="225" mass="24413">MTRVLSVDDDELVAKAIRSSLCAFGHEVDIATTGRDGLAKVMVGSYDVVTLDRVLPDLDGLAVLLTMRSVGIMTPVLLVSAMSAIDERVRSLRAGGDDYLTKPFSADEMAARVDVLARRGSVASSAAPRLALGALECDLLAHAARFHGRALDMLPTEQRILEYMMRHPGQLLTRTMIFEGVWGYRFDPGTNVIDVHVSRLRNKLAQAGASPAIRTVRGTGYMLSE</sequence>
<keyword evidence="7" id="KW-1185">Reference proteome</keyword>
<evidence type="ECO:0000313" key="7">
    <source>
        <dbReference type="Proteomes" id="UP001596103"/>
    </source>
</evidence>
<comment type="caution">
    <text evidence="6">The sequence shown here is derived from an EMBL/GenBank/DDBJ whole genome shotgun (WGS) entry which is preliminary data.</text>
</comment>
<proteinExistence type="predicted"/>
<dbReference type="EMBL" id="JBHSMP010000011">
    <property type="protein sequence ID" value="MFC5428812.1"/>
    <property type="molecule type" value="Genomic_DNA"/>
</dbReference>
<feature type="domain" description="OmpR/PhoB-type" evidence="5">
    <location>
        <begin position="127"/>
        <end position="225"/>
    </location>
</feature>
<name>A0ABW0J736_9BURK</name>
<feature type="modified residue" description="4-aspartylphosphate" evidence="2">
    <location>
        <position position="52"/>
    </location>
</feature>
<feature type="DNA-binding region" description="OmpR/PhoB-type" evidence="3">
    <location>
        <begin position="127"/>
        <end position="225"/>
    </location>
</feature>
<dbReference type="PANTHER" id="PTHR48111">
    <property type="entry name" value="REGULATOR OF RPOS"/>
    <property type="match status" value="1"/>
</dbReference>
<organism evidence="6 7">
    <name type="scientific">Paraburkholderia denitrificans</name>
    <dbReference type="NCBI Taxonomy" id="694025"/>
    <lineage>
        <taxon>Bacteria</taxon>
        <taxon>Pseudomonadati</taxon>
        <taxon>Pseudomonadota</taxon>
        <taxon>Betaproteobacteria</taxon>
        <taxon>Burkholderiales</taxon>
        <taxon>Burkholderiaceae</taxon>
        <taxon>Paraburkholderia</taxon>
    </lineage>
</organism>
<dbReference type="InterPro" id="IPR036388">
    <property type="entry name" value="WH-like_DNA-bd_sf"/>
</dbReference>
<dbReference type="PROSITE" id="PS50110">
    <property type="entry name" value="RESPONSE_REGULATORY"/>
    <property type="match status" value="1"/>
</dbReference>
<evidence type="ECO:0000256" key="3">
    <source>
        <dbReference type="PROSITE-ProRule" id="PRU01091"/>
    </source>
</evidence>
<dbReference type="Gene3D" id="3.40.50.2300">
    <property type="match status" value="1"/>
</dbReference>
<dbReference type="CDD" id="cd00383">
    <property type="entry name" value="trans_reg_C"/>
    <property type="match status" value="1"/>
</dbReference>
<keyword evidence="1 3" id="KW-0238">DNA-binding</keyword>
<dbReference type="InterPro" id="IPR039420">
    <property type="entry name" value="WalR-like"/>
</dbReference>
<protein>
    <submittedName>
        <fullName evidence="6">Response regulator transcription factor</fullName>
    </submittedName>
</protein>
<dbReference type="PANTHER" id="PTHR48111:SF76">
    <property type="entry name" value="TWO-COMPONENT RESPONSE REGULATOR"/>
    <property type="match status" value="1"/>
</dbReference>